<comment type="subcellular location">
    <subcellularLocation>
        <location evidence="1">Cell membrane</location>
        <topology evidence="1">Multi-pass membrane protein</topology>
    </subcellularLocation>
</comment>
<feature type="transmembrane region" description="Helical" evidence="6">
    <location>
        <begin position="500"/>
        <end position="520"/>
    </location>
</feature>
<feature type="domain" description="ABC3 transporter permease C-terminal" evidence="7">
    <location>
        <begin position="334"/>
        <end position="447"/>
    </location>
</feature>
<evidence type="ECO:0000256" key="3">
    <source>
        <dbReference type="ARBA" id="ARBA00022692"/>
    </source>
</evidence>
<dbReference type="PANTHER" id="PTHR30287:SF1">
    <property type="entry name" value="INNER MEMBRANE PROTEIN"/>
    <property type="match status" value="1"/>
</dbReference>
<proteinExistence type="predicted"/>
<evidence type="ECO:0000259" key="8">
    <source>
        <dbReference type="Pfam" id="PF12704"/>
    </source>
</evidence>
<dbReference type="AlphaFoldDB" id="A0A837R8C3"/>
<accession>A0A837R8C3</accession>
<dbReference type="Pfam" id="PF12704">
    <property type="entry name" value="MacB_PCD"/>
    <property type="match status" value="1"/>
</dbReference>
<evidence type="ECO:0000256" key="4">
    <source>
        <dbReference type="ARBA" id="ARBA00022989"/>
    </source>
</evidence>
<comment type="caution">
    <text evidence="9">The sequence shown here is derived from an EMBL/GenBank/DDBJ whole genome shotgun (WGS) entry which is preliminary data.</text>
</comment>
<feature type="transmembrane region" description="Helical" evidence="6">
    <location>
        <begin position="729"/>
        <end position="749"/>
    </location>
</feature>
<dbReference type="InterPro" id="IPR038766">
    <property type="entry name" value="Membrane_comp_ABC_pdt"/>
</dbReference>
<keyword evidence="3 6" id="KW-0812">Transmembrane</keyword>
<feature type="transmembrane region" description="Helical" evidence="6">
    <location>
        <begin position="824"/>
        <end position="842"/>
    </location>
</feature>
<evidence type="ECO:0000256" key="2">
    <source>
        <dbReference type="ARBA" id="ARBA00022475"/>
    </source>
</evidence>
<evidence type="ECO:0000259" key="7">
    <source>
        <dbReference type="Pfam" id="PF02687"/>
    </source>
</evidence>
<feature type="domain" description="MacB-like periplasmic core" evidence="8">
    <location>
        <begin position="503"/>
        <end position="693"/>
    </location>
</feature>
<evidence type="ECO:0000313" key="10">
    <source>
        <dbReference type="Proteomes" id="UP000051020"/>
    </source>
</evidence>
<keyword evidence="2" id="KW-1003">Cell membrane</keyword>
<dbReference type="InterPro" id="IPR003838">
    <property type="entry name" value="ABC3_permease_C"/>
</dbReference>
<evidence type="ECO:0000256" key="6">
    <source>
        <dbReference type="SAM" id="Phobius"/>
    </source>
</evidence>
<dbReference type="InterPro" id="IPR025857">
    <property type="entry name" value="MacB_PCD"/>
</dbReference>
<feature type="transmembrane region" description="Helical" evidence="6">
    <location>
        <begin position="328"/>
        <end position="352"/>
    </location>
</feature>
<evidence type="ECO:0000256" key="5">
    <source>
        <dbReference type="ARBA" id="ARBA00023136"/>
    </source>
</evidence>
<feature type="transmembrane region" description="Helical" evidence="6">
    <location>
        <begin position="21"/>
        <end position="38"/>
    </location>
</feature>
<feature type="transmembrane region" description="Helical" evidence="6">
    <location>
        <begin position="423"/>
        <end position="447"/>
    </location>
</feature>
<dbReference type="EMBL" id="AZCU01000015">
    <property type="protein sequence ID" value="KRK23552.1"/>
    <property type="molecule type" value="Genomic_DNA"/>
</dbReference>
<feature type="transmembrane region" description="Helical" evidence="6">
    <location>
        <begin position="783"/>
        <end position="804"/>
    </location>
</feature>
<feature type="transmembrane region" description="Helical" evidence="6">
    <location>
        <begin position="379"/>
        <end position="403"/>
    </location>
</feature>
<protein>
    <submittedName>
        <fullName evidence="9">Abc transporter, permease protein</fullName>
    </submittedName>
</protein>
<dbReference type="Proteomes" id="UP000051020">
    <property type="component" value="Unassembled WGS sequence"/>
</dbReference>
<gene>
    <name evidence="9" type="ORF">FD24_GL000978</name>
</gene>
<organism evidence="9 10">
    <name type="scientific">Lactiplantibacillus pentosus DSM 20314</name>
    <dbReference type="NCBI Taxonomy" id="1423791"/>
    <lineage>
        <taxon>Bacteria</taxon>
        <taxon>Bacillati</taxon>
        <taxon>Bacillota</taxon>
        <taxon>Bacilli</taxon>
        <taxon>Lactobacillales</taxon>
        <taxon>Lactobacillaceae</taxon>
        <taxon>Lactiplantibacillus</taxon>
    </lineage>
</organism>
<sequence length="859" mass="96532">MMTAAYFKTIMREIWSSKARFASILLIIFLGVAFYTGIRATGPDMSQAANDYYKQQKLATNSVQSTLGLTKSDTQVLDKHRSQLTYQAAKYVDVNQLTNSQVIRVMALPKTQRLNQLRVVSGRLPRHANEIVLDAQAKRLQPKLKIGSTYRISSTTKRNQQFTRRTFKVVGFVNSPTYVENTDRGVTNVGKGTLDYLVYVRPQVLKSSVITRIDVQFKNLRGVTPYTAKYRRLNRKNTAALKRWLKPQANKRQQQLQAQATAKIKPLQQATKQLESQVPAGTAQLVKLQTQLKQAQAKVAAIKAPTYLYTDRSDNPGYTEYHENTQRVVALSTVFPLFFIAIAALICLTTMTRMVEELRLQMGTLKALGYSNTAVGSEFMVYGGLAALIGTALGVAFGVNFFPRFIAQAYGSMYNLPAIHVQYIWLDIVIALLIALLCTLGTALVVLRVDLRALPASLLQPRAPKAGKTLLLERWRWLWRRLSFNHKITIRNLFRYKQRLLMTVLGIAGCMAMMITGFGLKDSIGDISVKQFNQLWHYDAVVTRSGQETAQQRRAISKGSTYRASMKLQAKQVTVKQAGVAEQTATLGIPAAQQHLSKFVVLRHRQSHQAIQLGNRGAVIDEKLAKLYGVQAGDQLTIKVAGQPAKKIRVSAIAENYVNHFIYMSPTYYRQVFKQAPVYNTNYVQFKNASTKQQNAYADRLLKQTGIQNVTLMSTEKATNFKMLDSMNLVVLIFVVSAGALALVVLYNLTNINVSERIRELSTIKVLGFYDGEVTMYIFRENLILTVLGMLVGCFLGNWLHAYILQTAETNALMFSPTIHPLSYIYSALLTLAFSLLVMAMMHWKLKRVNMLDALKSVD</sequence>
<keyword evidence="4 6" id="KW-1133">Transmembrane helix</keyword>
<evidence type="ECO:0000313" key="9">
    <source>
        <dbReference type="EMBL" id="KRK23552.1"/>
    </source>
</evidence>
<dbReference type="Pfam" id="PF02687">
    <property type="entry name" value="FtsX"/>
    <property type="match status" value="2"/>
</dbReference>
<feature type="domain" description="ABC3 transporter permease C-terminal" evidence="7">
    <location>
        <begin position="733"/>
        <end position="850"/>
    </location>
</feature>
<keyword evidence="5 6" id="KW-0472">Membrane</keyword>
<name>A0A837R8C3_LACPE</name>
<evidence type="ECO:0000256" key="1">
    <source>
        <dbReference type="ARBA" id="ARBA00004651"/>
    </source>
</evidence>
<reference evidence="9 10" key="1">
    <citation type="journal article" date="2015" name="Genome Announc.">
        <title>Expanding the biotechnology potential of lactobacilli through comparative genomics of 213 strains and associated genera.</title>
        <authorList>
            <person name="Sun Z."/>
            <person name="Harris H.M."/>
            <person name="McCann A."/>
            <person name="Guo C."/>
            <person name="Argimon S."/>
            <person name="Zhang W."/>
            <person name="Yang X."/>
            <person name="Jeffery I.B."/>
            <person name="Cooney J.C."/>
            <person name="Kagawa T.F."/>
            <person name="Liu W."/>
            <person name="Song Y."/>
            <person name="Salvetti E."/>
            <person name="Wrobel A."/>
            <person name="Rasinkangas P."/>
            <person name="Parkhill J."/>
            <person name="Rea M.C."/>
            <person name="O'Sullivan O."/>
            <person name="Ritari J."/>
            <person name="Douillard F.P."/>
            <person name="Paul Ross R."/>
            <person name="Yang R."/>
            <person name="Briner A.E."/>
            <person name="Felis G.E."/>
            <person name="de Vos W.M."/>
            <person name="Barrangou R."/>
            <person name="Klaenhammer T.R."/>
            <person name="Caufield P.W."/>
            <person name="Cui Y."/>
            <person name="Zhang H."/>
            <person name="O'Toole P.W."/>
        </authorList>
    </citation>
    <scope>NUCLEOTIDE SEQUENCE [LARGE SCALE GENOMIC DNA]</scope>
    <source>
        <strain evidence="9 10">DSM 20314</strain>
    </source>
</reference>
<dbReference type="GO" id="GO:0005886">
    <property type="term" value="C:plasma membrane"/>
    <property type="evidence" value="ECO:0007669"/>
    <property type="project" value="UniProtKB-SubCell"/>
</dbReference>
<dbReference type="PANTHER" id="PTHR30287">
    <property type="entry name" value="MEMBRANE COMPONENT OF PREDICTED ABC SUPERFAMILY METABOLITE UPTAKE TRANSPORTER"/>
    <property type="match status" value="1"/>
</dbReference>